<organism evidence="2 3">
    <name type="scientific">Pelobates cultripes</name>
    <name type="common">Western spadefoot toad</name>
    <dbReference type="NCBI Taxonomy" id="61616"/>
    <lineage>
        <taxon>Eukaryota</taxon>
        <taxon>Metazoa</taxon>
        <taxon>Chordata</taxon>
        <taxon>Craniata</taxon>
        <taxon>Vertebrata</taxon>
        <taxon>Euteleostomi</taxon>
        <taxon>Amphibia</taxon>
        <taxon>Batrachia</taxon>
        <taxon>Anura</taxon>
        <taxon>Pelobatoidea</taxon>
        <taxon>Pelobatidae</taxon>
        <taxon>Pelobates</taxon>
    </lineage>
</organism>
<feature type="region of interest" description="Disordered" evidence="1">
    <location>
        <begin position="1"/>
        <end position="54"/>
    </location>
</feature>
<accession>A0AAD1RWA9</accession>
<reference evidence="2" key="1">
    <citation type="submission" date="2022-03" db="EMBL/GenBank/DDBJ databases">
        <authorList>
            <person name="Alioto T."/>
            <person name="Alioto T."/>
            <person name="Gomez Garrido J."/>
        </authorList>
    </citation>
    <scope>NUCLEOTIDE SEQUENCE</scope>
</reference>
<feature type="compositionally biased region" description="Basic and acidic residues" evidence="1">
    <location>
        <begin position="1"/>
        <end position="16"/>
    </location>
</feature>
<dbReference type="AlphaFoldDB" id="A0AAD1RWA9"/>
<evidence type="ECO:0000313" key="3">
    <source>
        <dbReference type="Proteomes" id="UP001295444"/>
    </source>
</evidence>
<name>A0AAD1RWA9_PELCU</name>
<protein>
    <submittedName>
        <fullName evidence="2">Uncharacterized protein</fullName>
    </submittedName>
</protein>
<keyword evidence="3" id="KW-1185">Reference proteome</keyword>
<gene>
    <name evidence="2" type="ORF">PECUL_23A060395</name>
</gene>
<proteinExistence type="predicted"/>
<dbReference type="EMBL" id="OW240915">
    <property type="protein sequence ID" value="CAH2282808.1"/>
    <property type="molecule type" value="Genomic_DNA"/>
</dbReference>
<evidence type="ECO:0000313" key="2">
    <source>
        <dbReference type="EMBL" id="CAH2282808.1"/>
    </source>
</evidence>
<sequence>MESEGQPRDCGREARSTPHQCKQHYKRPTEVGSCNFPTKPVQVHNPQKETPLQSPSLTYHISQITARAAVLHPKIGKAIRICTLTVAGTRLQRKSNTRGLPCSHLPGLQLLQQAGLTVHSHGLPSCWRGGHLG</sequence>
<evidence type="ECO:0000256" key="1">
    <source>
        <dbReference type="SAM" id="MobiDB-lite"/>
    </source>
</evidence>
<feature type="compositionally biased region" description="Polar residues" evidence="1">
    <location>
        <begin position="44"/>
        <end position="54"/>
    </location>
</feature>
<dbReference type="Proteomes" id="UP001295444">
    <property type="component" value="Chromosome 04"/>
</dbReference>